<dbReference type="GO" id="GO:0030246">
    <property type="term" value="F:carbohydrate binding"/>
    <property type="evidence" value="ECO:0007669"/>
    <property type="project" value="InterPro"/>
</dbReference>
<dbReference type="EMBL" id="JAODUO010000284">
    <property type="protein sequence ID" value="KAK2184052.1"/>
    <property type="molecule type" value="Genomic_DNA"/>
</dbReference>
<dbReference type="AlphaFoldDB" id="A0AAD9UC39"/>
<dbReference type="InterPro" id="IPR043159">
    <property type="entry name" value="Lectin_gal-bd_sf"/>
</dbReference>
<evidence type="ECO:0000313" key="3">
    <source>
        <dbReference type="Proteomes" id="UP001209878"/>
    </source>
</evidence>
<dbReference type="Proteomes" id="UP001209878">
    <property type="component" value="Unassembled WGS sequence"/>
</dbReference>
<comment type="caution">
    <text evidence="2">The sequence shown here is derived from an EMBL/GenBank/DDBJ whole genome shotgun (WGS) entry which is preliminary data.</text>
</comment>
<accession>A0AAD9UC39</accession>
<feature type="domain" description="SUEL-type lectin" evidence="1">
    <location>
        <begin position="2"/>
        <end position="71"/>
    </location>
</feature>
<reference evidence="2" key="1">
    <citation type="journal article" date="2023" name="Mol. Biol. Evol.">
        <title>Third-Generation Sequencing Reveals the Adaptive Role of the Epigenome in Three Deep-Sea Polychaetes.</title>
        <authorList>
            <person name="Perez M."/>
            <person name="Aroh O."/>
            <person name="Sun Y."/>
            <person name="Lan Y."/>
            <person name="Juniper S.K."/>
            <person name="Young C.R."/>
            <person name="Angers B."/>
            <person name="Qian P.Y."/>
        </authorList>
    </citation>
    <scope>NUCLEOTIDE SEQUENCE</scope>
    <source>
        <strain evidence="2">R07B-5</strain>
    </source>
</reference>
<keyword evidence="3" id="KW-1185">Reference proteome</keyword>
<organism evidence="2 3">
    <name type="scientific">Ridgeia piscesae</name>
    <name type="common">Tubeworm</name>
    <dbReference type="NCBI Taxonomy" id="27915"/>
    <lineage>
        <taxon>Eukaryota</taxon>
        <taxon>Metazoa</taxon>
        <taxon>Spiralia</taxon>
        <taxon>Lophotrochozoa</taxon>
        <taxon>Annelida</taxon>
        <taxon>Polychaeta</taxon>
        <taxon>Sedentaria</taxon>
        <taxon>Canalipalpata</taxon>
        <taxon>Sabellida</taxon>
        <taxon>Siboglinidae</taxon>
        <taxon>Ridgeia</taxon>
    </lineage>
</organism>
<evidence type="ECO:0000313" key="2">
    <source>
        <dbReference type="EMBL" id="KAK2184052.1"/>
    </source>
</evidence>
<dbReference type="Gene3D" id="2.60.120.740">
    <property type="match status" value="1"/>
</dbReference>
<protein>
    <recommendedName>
        <fullName evidence="1">SUEL-type lectin domain-containing protein</fullName>
    </recommendedName>
</protein>
<dbReference type="PANTHER" id="PTHR46780">
    <property type="entry name" value="PROTEIN EVA-1"/>
    <property type="match status" value="1"/>
</dbReference>
<proteinExistence type="predicted"/>
<dbReference type="InterPro" id="IPR000922">
    <property type="entry name" value="Lectin_gal-bd_dom"/>
</dbReference>
<sequence>MTHARYGRMKKGRCVKLDYGHLGCAADVLELMDTRCSGRQHCEIRVPDMMLTSTKPCPDDLKPYLEASYQCVRVPTIGESVCEGRTSIHLRQQNGFLSSSVLSGHPHCDGTRIPWKIKVKPGQYIRVTLYDFYVAKRKATSDPYSYPRCQIYAWIKEKLDSGTRNVTVCGGVPRRKNVYTSATNRVELVIAPNADHDAPRFLLQYEGENVMPTFLTTVLLLI</sequence>
<gene>
    <name evidence="2" type="ORF">NP493_285g01042</name>
</gene>
<name>A0AAD9UC39_RIDPI</name>
<dbReference type="Gene3D" id="2.60.120.290">
    <property type="entry name" value="Spermadhesin, CUB domain"/>
    <property type="match status" value="1"/>
</dbReference>
<dbReference type="SUPFAM" id="SSF49854">
    <property type="entry name" value="Spermadhesin, CUB domain"/>
    <property type="match status" value="1"/>
</dbReference>
<evidence type="ECO:0000259" key="1">
    <source>
        <dbReference type="Pfam" id="PF02140"/>
    </source>
</evidence>
<dbReference type="InterPro" id="IPR035914">
    <property type="entry name" value="Sperma_CUB_dom_sf"/>
</dbReference>
<dbReference type="Pfam" id="PF02140">
    <property type="entry name" value="SUEL_Lectin"/>
    <property type="match status" value="1"/>
</dbReference>
<dbReference type="CDD" id="cd22823">
    <property type="entry name" value="Gal_Rha_Lectin"/>
    <property type="match status" value="1"/>
</dbReference>